<evidence type="ECO:0000256" key="4">
    <source>
        <dbReference type="SAM" id="MobiDB-lite"/>
    </source>
</evidence>
<dbReference type="Gene3D" id="3.30.530.20">
    <property type="match status" value="1"/>
</dbReference>
<dbReference type="GO" id="GO:0005739">
    <property type="term" value="C:mitochondrion"/>
    <property type="evidence" value="ECO:0007669"/>
    <property type="project" value="TreeGrafter"/>
</dbReference>
<dbReference type="AlphaFoldDB" id="A0A2P7Z6D7"/>
<dbReference type="PANTHER" id="PTHR12901">
    <property type="entry name" value="SPERM PROTEIN HOMOLOG"/>
    <property type="match status" value="1"/>
</dbReference>
<feature type="region of interest" description="Disordered" evidence="4">
    <location>
        <begin position="180"/>
        <end position="200"/>
    </location>
</feature>
<protein>
    <recommendedName>
        <fullName evidence="5">Coenzyme Q-binding protein COQ10 START domain-containing protein</fullName>
    </recommendedName>
</protein>
<dbReference type="InterPro" id="IPR023393">
    <property type="entry name" value="START-like_dom_sf"/>
</dbReference>
<accession>A0A2P7Z6D7</accession>
<evidence type="ECO:0000259" key="5">
    <source>
        <dbReference type="Pfam" id="PF03364"/>
    </source>
</evidence>
<dbReference type="PANTHER" id="PTHR12901:SF10">
    <property type="entry name" value="COENZYME Q-BINDING PROTEIN COQ10, MITOCHONDRIAL"/>
    <property type="match status" value="1"/>
</dbReference>
<comment type="caution">
    <text evidence="6">The sequence shown here is derived from an EMBL/GenBank/DDBJ whole genome shotgun (WGS) entry which is preliminary data.</text>
</comment>
<evidence type="ECO:0000313" key="6">
    <source>
        <dbReference type="EMBL" id="PSK43763.1"/>
    </source>
</evidence>
<proteinExistence type="inferred from homology"/>
<comment type="function">
    <text evidence="3">Required for the function of coenzyme Q in the respiratory chain. May serve as a chaperone or may be involved in the transport of Q6 from its site of synthesis to the catalytic sites of the respiratory complexes.</text>
</comment>
<evidence type="ECO:0000256" key="1">
    <source>
        <dbReference type="ARBA" id="ARBA00006885"/>
    </source>
</evidence>
<comment type="similarity">
    <text evidence="1">Belongs to the COQ10 family.</text>
</comment>
<dbReference type="Pfam" id="PF03364">
    <property type="entry name" value="Polyketide_cyc"/>
    <property type="match status" value="1"/>
</dbReference>
<dbReference type="InterPro" id="IPR005031">
    <property type="entry name" value="COQ10_START"/>
</dbReference>
<reference evidence="6 7" key="1">
    <citation type="submission" date="2017-05" db="EMBL/GenBank/DDBJ databases">
        <title>Draft genome sequence of Elsinoe australis.</title>
        <authorList>
            <person name="Cheng Q."/>
        </authorList>
    </citation>
    <scope>NUCLEOTIDE SEQUENCE [LARGE SCALE GENOMIC DNA]</scope>
    <source>
        <strain evidence="6 7">NL1</strain>
    </source>
</reference>
<dbReference type="STRING" id="40998.A0A2P7Z6D7"/>
<keyword evidence="7" id="KW-1185">Reference proteome</keyword>
<organism evidence="6 7">
    <name type="scientific">Elsinoe australis</name>
    <dbReference type="NCBI Taxonomy" id="40998"/>
    <lineage>
        <taxon>Eukaryota</taxon>
        <taxon>Fungi</taxon>
        <taxon>Dikarya</taxon>
        <taxon>Ascomycota</taxon>
        <taxon>Pezizomycotina</taxon>
        <taxon>Dothideomycetes</taxon>
        <taxon>Dothideomycetidae</taxon>
        <taxon>Myriangiales</taxon>
        <taxon>Elsinoaceae</taxon>
        <taxon>Elsinoe</taxon>
    </lineage>
</organism>
<dbReference type="CDD" id="cd07813">
    <property type="entry name" value="COQ10p_like"/>
    <property type="match status" value="1"/>
</dbReference>
<evidence type="ECO:0000256" key="2">
    <source>
        <dbReference type="ARBA" id="ARBA00011814"/>
    </source>
</evidence>
<dbReference type="GO" id="GO:0045333">
    <property type="term" value="P:cellular respiration"/>
    <property type="evidence" value="ECO:0007669"/>
    <property type="project" value="InterPro"/>
</dbReference>
<dbReference type="SUPFAM" id="SSF55961">
    <property type="entry name" value="Bet v1-like"/>
    <property type="match status" value="1"/>
</dbReference>
<name>A0A2P7Z6D7_9PEZI</name>
<evidence type="ECO:0000313" key="7">
    <source>
        <dbReference type="Proteomes" id="UP000243723"/>
    </source>
</evidence>
<sequence>MATTRVARPLFTSLTRSAPTTRPQFLPITHALQKRTLFPNPLSDAPQVLTAHRTVPYPASAIYEIISDIGHYHSFLPFVRSSTVTKTSSPHPETNQSYPEEATLVIGFDNNISETFTSRVYCVPNSVVEAVSGPSLESSLAASEIAHHSARPGDATTDAARKGDVLTHLRTKWELRPFPYKPGPLKGHQNPVEETSPVPPQEQTEVVLGIEYKFANPFYGAMSAAAAPKIAEYMVEAFEKRIQDVLHRPASGRKTGVIKH</sequence>
<dbReference type="Proteomes" id="UP000243723">
    <property type="component" value="Unassembled WGS sequence"/>
</dbReference>
<gene>
    <name evidence="6" type="ORF">B9Z65_7277</name>
</gene>
<evidence type="ECO:0000256" key="3">
    <source>
        <dbReference type="ARBA" id="ARBA00024947"/>
    </source>
</evidence>
<dbReference type="InterPro" id="IPR044996">
    <property type="entry name" value="COQ10-like"/>
</dbReference>
<feature type="domain" description="Coenzyme Q-binding protein COQ10 START" evidence="5">
    <location>
        <begin position="55"/>
        <end position="239"/>
    </location>
</feature>
<dbReference type="GO" id="GO:0048039">
    <property type="term" value="F:ubiquinone binding"/>
    <property type="evidence" value="ECO:0007669"/>
    <property type="project" value="InterPro"/>
</dbReference>
<dbReference type="EMBL" id="NHZQ01000305">
    <property type="protein sequence ID" value="PSK43763.1"/>
    <property type="molecule type" value="Genomic_DNA"/>
</dbReference>
<dbReference type="OrthoDB" id="292693at2759"/>
<comment type="subunit">
    <text evidence="2">Interacts with coenzyme Q.</text>
</comment>